<evidence type="ECO:0008006" key="6">
    <source>
        <dbReference type="Google" id="ProtNLM"/>
    </source>
</evidence>
<dbReference type="Proteomes" id="UP001515480">
    <property type="component" value="Unassembled WGS sequence"/>
</dbReference>
<sequence length="142" mass="15279">MAEPPAAASPAPPASFTTATAAEASLHRSATAQHEQAAEAAVATMLHKISQYVAGEAELSAEDYRLLEAMNLAVADRYSAMADFSSGLVAFAERLQVKCDEIVPHLSRVDELEEQVSALEAAVQQLDQYSRRLETKFQELAS</sequence>
<protein>
    <recommendedName>
        <fullName evidence="6">Biogenesis of lysosome-related organelles complex 1 subunit 2</fullName>
    </recommendedName>
</protein>
<dbReference type="GO" id="GO:0043015">
    <property type="term" value="F:gamma-tubulin binding"/>
    <property type="evidence" value="ECO:0007669"/>
    <property type="project" value="TreeGrafter"/>
</dbReference>
<accession>A0AB34JLV1</accession>
<gene>
    <name evidence="4" type="ORF">AB1Y20_017894</name>
</gene>
<reference evidence="4 5" key="1">
    <citation type="journal article" date="2024" name="Science">
        <title>Giant polyketide synthase enzymes in the biosynthesis of giant marine polyether toxins.</title>
        <authorList>
            <person name="Fallon T.R."/>
            <person name="Shende V.V."/>
            <person name="Wierzbicki I.H."/>
            <person name="Pendleton A.L."/>
            <person name="Watervoot N.F."/>
            <person name="Auber R.P."/>
            <person name="Gonzalez D.J."/>
            <person name="Wisecaver J.H."/>
            <person name="Moore B.S."/>
        </authorList>
    </citation>
    <scope>NUCLEOTIDE SEQUENCE [LARGE SCALE GENOMIC DNA]</scope>
    <source>
        <strain evidence="4 5">12B1</strain>
    </source>
</reference>
<dbReference type="AlphaFoldDB" id="A0AB34JLV1"/>
<keyword evidence="5" id="KW-1185">Reference proteome</keyword>
<dbReference type="GO" id="GO:0099078">
    <property type="term" value="C:BORC complex"/>
    <property type="evidence" value="ECO:0007669"/>
    <property type="project" value="TreeGrafter"/>
</dbReference>
<name>A0AB34JLV1_PRYPA</name>
<evidence type="ECO:0000256" key="3">
    <source>
        <dbReference type="SAM" id="MobiDB-lite"/>
    </source>
</evidence>
<dbReference type="PANTHER" id="PTHR46479:SF1">
    <property type="entry name" value="BIOGENESIS OF LYSOSOME-RELATED ORGANELLES COMPLEX 1 SUBUNIT 2"/>
    <property type="match status" value="1"/>
</dbReference>
<comment type="similarity">
    <text evidence="1">Belongs to the BLOC1S2 family.</text>
</comment>
<proteinExistence type="inferred from homology"/>
<feature type="coiled-coil region" evidence="2">
    <location>
        <begin position="109"/>
        <end position="139"/>
    </location>
</feature>
<evidence type="ECO:0000256" key="2">
    <source>
        <dbReference type="SAM" id="Coils"/>
    </source>
</evidence>
<evidence type="ECO:0000256" key="1">
    <source>
        <dbReference type="ARBA" id="ARBA00008468"/>
    </source>
</evidence>
<dbReference type="Pfam" id="PF10046">
    <property type="entry name" value="BLOC1_2"/>
    <property type="match status" value="1"/>
</dbReference>
<dbReference type="InterPro" id="IPR019269">
    <property type="entry name" value="BLOC1_su2"/>
</dbReference>
<evidence type="ECO:0000313" key="4">
    <source>
        <dbReference type="EMBL" id="KAL1522929.1"/>
    </source>
</evidence>
<evidence type="ECO:0000313" key="5">
    <source>
        <dbReference type="Proteomes" id="UP001515480"/>
    </source>
</evidence>
<feature type="region of interest" description="Disordered" evidence="3">
    <location>
        <begin position="1"/>
        <end position="34"/>
    </location>
</feature>
<dbReference type="GO" id="GO:0032418">
    <property type="term" value="P:lysosome localization"/>
    <property type="evidence" value="ECO:0007669"/>
    <property type="project" value="TreeGrafter"/>
</dbReference>
<comment type="caution">
    <text evidence="4">The sequence shown here is derived from an EMBL/GenBank/DDBJ whole genome shotgun (WGS) entry which is preliminary data.</text>
</comment>
<dbReference type="Gene3D" id="1.20.1270.70">
    <property type="entry name" value="Designed single chain three-helix bundle"/>
    <property type="match status" value="1"/>
</dbReference>
<organism evidence="4 5">
    <name type="scientific">Prymnesium parvum</name>
    <name type="common">Toxic golden alga</name>
    <dbReference type="NCBI Taxonomy" id="97485"/>
    <lineage>
        <taxon>Eukaryota</taxon>
        <taxon>Haptista</taxon>
        <taxon>Haptophyta</taxon>
        <taxon>Prymnesiophyceae</taxon>
        <taxon>Prymnesiales</taxon>
        <taxon>Prymnesiaceae</taxon>
        <taxon>Prymnesium</taxon>
    </lineage>
</organism>
<keyword evidence="2" id="KW-0175">Coiled coil</keyword>
<dbReference type="PANTHER" id="PTHR46479">
    <property type="entry name" value="BIOGENESIS OF LYSOSOME-RELATED ORGANELLES COMPLEX 1 SUBUNIT 2"/>
    <property type="match status" value="1"/>
</dbReference>
<dbReference type="EMBL" id="JBGBPQ010000006">
    <property type="protein sequence ID" value="KAL1522929.1"/>
    <property type="molecule type" value="Genomic_DNA"/>
</dbReference>
<dbReference type="GO" id="GO:0016197">
    <property type="term" value="P:endosomal transport"/>
    <property type="evidence" value="ECO:0007669"/>
    <property type="project" value="TreeGrafter"/>
</dbReference>
<dbReference type="GO" id="GO:0000930">
    <property type="term" value="C:gamma-tubulin complex"/>
    <property type="evidence" value="ECO:0007669"/>
    <property type="project" value="TreeGrafter"/>
</dbReference>
<dbReference type="GO" id="GO:0031083">
    <property type="term" value="C:BLOC-1 complex"/>
    <property type="evidence" value="ECO:0007669"/>
    <property type="project" value="TreeGrafter"/>
</dbReference>